<name>A0AA95I313_9BACL</name>
<keyword evidence="5" id="KW-0378">Hydrolase</keyword>
<proteinExistence type="predicted"/>
<dbReference type="SUPFAM" id="SSF56601">
    <property type="entry name" value="beta-lactamase/transpeptidase-like"/>
    <property type="match status" value="1"/>
</dbReference>
<feature type="signal peptide" evidence="3">
    <location>
        <begin position="1"/>
        <end position="25"/>
    </location>
</feature>
<evidence type="ECO:0000313" key="6">
    <source>
        <dbReference type="Proteomes" id="UP001177943"/>
    </source>
</evidence>
<dbReference type="GO" id="GO:0016787">
    <property type="term" value="F:hydrolase activity"/>
    <property type="evidence" value="ECO:0007669"/>
    <property type="project" value="UniProtKB-KW"/>
</dbReference>
<feature type="chain" id="PRO_5041636353" evidence="3">
    <location>
        <begin position="26"/>
        <end position="701"/>
    </location>
</feature>
<evidence type="ECO:0000313" key="5">
    <source>
        <dbReference type="EMBL" id="WHX46939.1"/>
    </source>
</evidence>
<reference evidence="5" key="1">
    <citation type="submission" date="2023-05" db="EMBL/GenBank/DDBJ databases">
        <title>Comparative genomics of Bacillaceae isolates and their secondary metabolite potential.</title>
        <authorList>
            <person name="Song L."/>
            <person name="Nielsen L.J."/>
            <person name="Mohite O."/>
            <person name="Xu X."/>
            <person name="Weber T."/>
            <person name="Kovacs A.T."/>
        </authorList>
    </citation>
    <scope>NUCLEOTIDE SEQUENCE</scope>
    <source>
        <strain evidence="5">B2_4</strain>
    </source>
</reference>
<dbReference type="Pfam" id="PF00144">
    <property type="entry name" value="Beta-lactamase"/>
    <property type="match status" value="1"/>
</dbReference>
<dbReference type="InterPro" id="IPR001466">
    <property type="entry name" value="Beta-lactam-related"/>
</dbReference>
<feature type="domain" description="Beta-lactamase-related" evidence="4">
    <location>
        <begin position="59"/>
        <end position="389"/>
    </location>
</feature>
<dbReference type="EC" id="3.1.1.103" evidence="5"/>
<gene>
    <name evidence="5" type="ORF">QNH46_12125</name>
</gene>
<keyword evidence="2" id="KW-0472">Membrane</keyword>
<evidence type="ECO:0000256" key="1">
    <source>
        <dbReference type="ARBA" id="ARBA00004370"/>
    </source>
</evidence>
<comment type="subcellular location">
    <subcellularLocation>
        <location evidence="1">Membrane</location>
    </subcellularLocation>
</comment>
<dbReference type="PANTHER" id="PTHR46825:SF11">
    <property type="entry name" value="PENICILLIN-BINDING PROTEIN 4"/>
    <property type="match status" value="1"/>
</dbReference>
<evidence type="ECO:0000259" key="4">
    <source>
        <dbReference type="Pfam" id="PF00144"/>
    </source>
</evidence>
<dbReference type="GO" id="GO:0016020">
    <property type="term" value="C:membrane"/>
    <property type="evidence" value="ECO:0007669"/>
    <property type="project" value="UniProtKB-SubCell"/>
</dbReference>
<dbReference type="InterPro" id="IPR012338">
    <property type="entry name" value="Beta-lactam/transpept-like"/>
</dbReference>
<sequence length="701" mass="76445">MNKKGRIAVSIMLAASLLMPMGSVAADSGIGTEYESSKQHFSREYKVTRDTASKKAKLLVESYATNSVQYALIDQGDIVISGVASNDAGKGKAEVSATTMYGIGSTSKMFAAAAVMKLVDEGKVDLDVPVVNYITDFKMKDPRYKQITPRMLLNHSSGLQGGALSNTFLFEDNDTYAHDQLLAQLAEQNLKADPGAFSVYCNDGFTLAEILVERVSGLSFTDYIHTAFTKPLNMKHTKTPQDHVKTSQSAPLYFPVYPGRLPNETVNVIGSGGIYSTAEDLAKFSQIFTGQVDSIISKKSVKAMQQEEFRRGLWPKEADSAFGFGLGWDTVNMFPFSEYGIQALSKGGDTMLYHASLVVLPEHNMAAAVVSSGGSSMTDQLLANEILLSALQEKGVIPELKPEKSHGLPVKAAMPKEAAEHAGIYGVSNALMKVDITEDSEMIVSVLNIPDYPVEKYVYTADGSFVKEDGTTKASFVREKNGRTYLWLRAYSTLPGLGQTAISHYAAEKLEAHSLPAEAQAAWKEREGKKYFAVNEKYSSVLYLAMMPVQTVEIFPEAPNYLLNRKMIDANRAVSELQIPAMGGRDTMDYNFFSQSGLEYLEIGGSLFVREEAVKPLYSGSRSFLTIQEEGFARWLSVPEAAAGKTMKVTVPSNGSFAVYDEHGICLNFERVSGSNTVNLPNNGTIVFAGDKGATFQIELN</sequence>
<dbReference type="Gene3D" id="3.40.710.10">
    <property type="entry name" value="DD-peptidase/beta-lactamase superfamily"/>
    <property type="match status" value="1"/>
</dbReference>
<dbReference type="KEGG" id="pwn:QNH46_12125"/>
<evidence type="ECO:0000256" key="3">
    <source>
        <dbReference type="SAM" id="SignalP"/>
    </source>
</evidence>
<organism evidence="5 6">
    <name type="scientific">Paenibacillus woosongensis</name>
    <dbReference type="NCBI Taxonomy" id="307580"/>
    <lineage>
        <taxon>Bacteria</taxon>
        <taxon>Bacillati</taxon>
        <taxon>Bacillota</taxon>
        <taxon>Bacilli</taxon>
        <taxon>Bacillales</taxon>
        <taxon>Paenibacillaceae</taxon>
        <taxon>Paenibacillus</taxon>
    </lineage>
</organism>
<keyword evidence="3" id="KW-0732">Signal</keyword>
<dbReference type="AlphaFoldDB" id="A0AA95I313"/>
<dbReference type="PANTHER" id="PTHR46825">
    <property type="entry name" value="D-ALANYL-D-ALANINE-CARBOXYPEPTIDASE/ENDOPEPTIDASE AMPH"/>
    <property type="match status" value="1"/>
</dbReference>
<dbReference type="EMBL" id="CP126084">
    <property type="protein sequence ID" value="WHX46939.1"/>
    <property type="molecule type" value="Genomic_DNA"/>
</dbReference>
<dbReference type="InterPro" id="IPR050491">
    <property type="entry name" value="AmpC-like"/>
</dbReference>
<dbReference type="RefSeq" id="WP_283924541.1">
    <property type="nucleotide sequence ID" value="NZ_CP126084.1"/>
</dbReference>
<dbReference type="Proteomes" id="UP001177943">
    <property type="component" value="Chromosome"/>
</dbReference>
<accession>A0AA95I313</accession>
<evidence type="ECO:0000256" key="2">
    <source>
        <dbReference type="ARBA" id="ARBA00023136"/>
    </source>
</evidence>
<protein>
    <submittedName>
        <fullName evidence="5">Serine hydrolase domain-containing protein</fullName>
        <ecNumber evidence="5">3.1.1.103</ecNumber>
    </submittedName>
</protein>